<keyword evidence="1" id="KW-0862">Zinc</keyword>
<reference evidence="3 4" key="1">
    <citation type="journal article" date="2022" name="G3 (Bethesda)">
        <title>Enemy or ally: a genomic approach to elucidate the lifestyle of Phyllosticta citrichinaensis.</title>
        <authorList>
            <person name="Buijs V.A."/>
            <person name="Groenewald J.Z."/>
            <person name="Haridas S."/>
            <person name="LaButti K.M."/>
            <person name="Lipzen A."/>
            <person name="Martin F.M."/>
            <person name="Barry K."/>
            <person name="Grigoriev I.V."/>
            <person name="Crous P.W."/>
            <person name="Seidl M.F."/>
        </authorList>
    </citation>
    <scope>NUCLEOTIDE SEQUENCE [LARGE SCALE GENOMIC DNA]</scope>
    <source>
        <strain evidence="3 4">CBS 129764</strain>
    </source>
</reference>
<name>A0ABR1XVU8_9PEZI</name>
<evidence type="ECO:0000313" key="4">
    <source>
        <dbReference type="Proteomes" id="UP001456524"/>
    </source>
</evidence>
<proteinExistence type="predicted"/>
<gene>
    <name evidence="3" type="ORF">IWX90DRAFT_501082</name>
</gene>
<dbReference type="Proteomes" id="UP001456524">
    <property type="component" value="Unassembled WGS sequence"/>
</dbReference>
<dbReference type="PROSITE" id="PS50157">
    <property type="entry name" value="ZINC_FINGER_C2H2_2"/>
    <property type="match status" value="1"/>
</dbReference>
<evidence type="ECO:0000313" key="3">
    <source>
        <dbReference type="EMBL" id="KAK8169407.1"/>
    </source>
</evidence>
<sequence length="285" mass="32439">MWVVLEHFGIKIKGIFSFAAPWKWAMPLLIKSTPCFQGIPQTHNALHLGWVITTSGINSPAQADPTRTNCTIFSKNIAEFFSKSMSDPSASPTLEAVYDQIATYVAKHSKYTIPPRGVSTSQDLADMNENDCKQLYYELMLLEGDEKDVKAANLLKRKAPDPEKVQRQVEKRVKIAEEKAAAAKKTKQATDTTKEKEIQELCNALALKRNMPSQFTFYTDSKMQGRYNRGRQPSVEWQTWISWPQCCLCGTRRIDQTNLVRHLKSEHVGAKDTEKRRTVEAEIKR</sequence>
<evidence type="ECO:0000256" key="1">
    <source>
        <dbReference type="PROSITE-ProRule" id="PRU00042"/>
    </source>
</evidence>
<dbReference type="EMBL" id="JBBWUH010000004">
    <property type="protein sequence ID" value="KAK8169407.1"/>
    <property type="molecule type" value="Genomic_DNA"/>
</dbReference>
<evidence type="ECO:0000259" key="2">
    <source>
        <dbReference type="PROSITE" id="PS50157"/>
    </source>
</evidence>
<keyword evidence="1" id="KW-0479">Metal-binding</keyword>
<comment type="caution">
    <text evidence="3">The sequence shown here is derived from an EMBL/GenBank/DDBJ whole genome shotgun (WGS) entry which is preliminary data.</text>
</comment>
<keyword evidence="1" id="KW-0863">Zinc-finger</keyword>
<organism evidence="3 4">
    <name type="scientific">Phyllosticta citrichinensis</name>
    <dbReference type="NCBI Taxonomy" id="1130410"/>
    <lineage>
        <taxon>Eukaryota</taxon>
        <taxon>Fungi</taxon>
        <taxon>Dikarya</taxon>
        <taxon>Ascomycota</taxon>
        <taxon>Pezizomycotina</taxon>
        <taxon>Dothideomycetes</taxon>
        <taxon>Dothideomycetes incertae sedis</taxon>
        <taxon>Botryosphaeriales</taxon>
        <taxon>Phyllostictaceae</taxon>
        <taxon>Phyllosticta</taxon>
    </lineage>
</organism>
<dbReference type="InterPro" id="IPR013087">
    <property type="entry name" value="Znf_C2H2_type"/>
</dbReference>
<keyword evidence="4" id="KW-1185">Reference proteome</keyword>
<protein>
    <recommendedName>
        <fullName evidence="2">C2H2-type domain-containing protein</fullName>
    </recommendedName>
</protein>
<accession>A0ABR1XVU8</accession>
<feature type="domain" description="C2H2-type" evidence="2">
    <location>
        <begin position="244"/>
        <end position="272"/>
    </location>
</feature>